<comment type="caution">
    <text evidence="12">The sequence shown here is derived from an EMBL/GenBank/DDBJ whole genome shotgun (WGS) entry which is preliminary data.</text>
</comment>
<dbReference type="PANTHER" id="PTHR46481">
    <property type="entry name" value="ZINC FINGER BED DOMAIN-CONTAINING PROTEIN 4"/>
    <property type="match status" value="1"/>
</dbReference>
<dbReference type="InterPro" id="IPR036236">
    <property type="entry name" value="Znf_C2H2_sf"/>
</dbReference>
<keyword evidence="13" id="KW-1185">Reference proteome</keyword>
<evidence type="ECO:0000256" key="10">
    <source>
        <dbReference type="SAM" id="MobiDB-lite"/>
    </source>
</evidence>
<gene>
    <name evidence="12" type="primary">RvY_06503-1</name>
    <name evidence="12" type="synonym">RvY_06503.1</name>
    <name evidence="12" type="ORF">RvY_06503</name>
</gene>
<feature type="compositionally biased region" description="Basic and acidic residues" evidence="10">
    <location>
        <begin position="13"/>
        <end position="23"/>
    </location>
</feature>
<keyword evidence="8" id="KW-0539">Nucleus</keyword>
<organism evidence="12 13">
    <name type="scientific">Ramazzottius varieornatus</name>
    <name type="common">Water bear</name>
    <name type="synonym">Tardigrade</name>
    <dbReference type="NCBI Taxonomy" id="947166"/>
    <lineage>
        <taxon>Eukaryota</taxon>
        <taxon>Metazoa</taxon>
        <taxon>Ecdysozoa</taxon>
        <taxon>Tardigrada</taxon>
        <taxon>Eutardigrada</taxon>
        <taxon>Parachela</taxon>
        <taxon>Hypsibioidea</taxon>
        <taxon>Ramazzottiidae</taxon>
        <taxon>Ramazzottius</taxon>
    </lineage>
</organism>
<dbReference type="GO" id="GO:0005634">
    <property type="term" value="C:nucleus"/>
    <property type="evidence" value="ECO:0007669"/>
    <property type="project" value="UniProtKB-SubCell"/>
</dbReference>
<feature type="region of interest" description="Disordered" evidence="10">
    <location>
        <begin position="1"/>
        <end position="78"/>
    </location>
</feature>
<name>A0A1D1UYW2_RAMVA</name>
<dbReference type="InterPro" id="IPR003656">
    <property type="entry name" value="Znf_BED"/>
</dbReference>
<evidence type="ECO:0000256" key="6">
    <source>
        <dbReference type="ARBA" id="ARBA00023125"/>
    </source>
</evidence>
<keyword evidence="5" id="KW-0805">Transcription regulation</keyword>
<dbReference type="Proteomes" id="UP000186922">
    <property type="component" value="Unassembled WGS sequence"/>
</dbReference>
<proteinExistence type="predicted"/>
<evidence type="ECO:0000256" key="4">
    <source>
        <dbReference type="ARBA" id="ARBA00022833"/>
    </source>
</evidence>
<feature type="compositionally biased region" description="Low complexity" evidence="10">
    <location>
        <begin position="24"/>
        <end position="39"/>
    </location>
</feature>
<keyword evidence="3 9" id="KW-0863">Zinc-finger</keyword>
<dbReference type="PANTHER" id="PTHR46481:SF10">
    <property type="entry name" value="ZINC FINGER BED DOMAIN-CONTAINING PROTEIN 39"/>
    <property type="match status" value="1"/>
</dbReference>
<protein>
    <recommendedName>
        <fullName evidence="11">BED-type domain-containing protein</fullName>
    </recommendedName>
</protein>
<evidence type="ECO:0000256" key="8">
    <source>
        <dbReference type="ARBA" id="ARBA00023242"/>
    </source>
</evidence>
<dbReference type="OrthoDB" id="1607513at2759"/>
<reference evidence="12 13" key="1">
    <citation type="journal article" date="2016" name="Nat. Commun.">
        <title>Extremotolerant tardigrade genome and improved radiotolerance of human cultured cells by tardigrade-unique protein.</title>
        <authorList>
            <person name="Hashimoto T."/>
            <person name="Horikawa D.D."/>
            <person name="Saito Y."/>
            <person name="Kuwahara H."/>
            <person name="Kozuka-Hata H."/>
            <person name="Shin-I T."/>
            <person name="Minakuchi Y."/>
            <person name="Ohishi K."/>
            <person name="Motoyama A."/>
            <person name="Aizu T."/>
            <person name="Enomoto A."/>
            <person name="Kondo K."/>
            <person name="Tanaka S."/>
            <person name="Hara Y."/>
            <person name="Koshikawa S."/>
            <person name="Sagara H."/>
            <person name="Miura T."/>
            <person name="Yokobori S."/>
            <person name="Miyagawa K."/>
            <person name="Suzuki Y."/>
            <person name="Kubo T."/>
            <person name="Oyama M."/>
            <person name="Kohara Y."/>
            <person name="Fujiyama A."/>
            <person name="Arakawa K."/>
            <person name="Katayama T."/>
            <person name="Toyoda A."/>
            <person name="Kunieda T."/>
        </authorList>
    </citation>
    <scope>NUCLEOTIDE SEQUENCE [LARGE SCALE GENOMIC DNA]</scope>
    <source>
        <strain evidence="12 13">YOKOZUNA-1</strain>
    </source>
</reference>
<evidence type="ECO:0000256" key="5">
    <source>
        <dbReference type="ARBA" id="ARBA00023015"/>
    </source>
</evidence>
<evidence type="ECO:0000256" key="2">
    <source>
        <dbReference type="ARBA" id="ARBA00022723"/>
    </source>
</evidence>
<dbReference type="AlphaFoldDB" id="A0A1D1UYW2"/>
<evidence type="ECO:0000256" key="3">
    <source>
        <dbReference type="ARBA" id="ARBA00022771"/>
    </source>
</evidence>
<feature type="compositionally biased region" description="Low complexity" evidence="10">
    <location>
        <begin position="54"/>
        <end position="64"/>
    </location>
</feature>
<evidence type="ECO:0000313" key="13">
    <source>
        <dbReference type="Proteomes" id="UP000186922"/>
    </source>
</evidence>
<evidence type="ECO:0000256" key="9">
    <source>
        <dbReference type="PROSITE-ProRule" id="PRU00027"/>
    </source>
</evidence>
<keyword evidence="6" id="KW-0238">DNA-binding</keyword>
<accession>A0A1D1UYW2</accession>
<feature type="region of interest" description="Disordered" evidence="10">
    <location>
        <begin position="92"/>
        <end position="115"/>
    </location>
</feature>
<evidence type="ECO:0000313" key="12">
    <source>
        <dbReference type="EMBL" id="GAU94786.1"/>
    </source>
</evidence>
<dbReference type="InterPro" id="IPR012337">
    <property type="entry name" value="RNaseH-like_sf"/>
</dbReference>
<dbReference type="InterPro" id="IPR008906">
    <property type="entry name" value="HATC_C_dom"/>
</dbReference>
<keyword evidence="7" id="KW-0804">Transcription</keyword>
<evidence type="ECO:0000259" key="11">
    <source>
        <dbReference type="PROSITE" id="PS50808"/>
    </source>
</evidence>
<evidence type="ECO:0000256" key="1">
    <source>
        <dbReference type="ARBA" id="ARBA00004123"/>
    </source>
</evidence>
<dbReference type="GO" id="GO:0009791">
    <property type="term" value="P:post-embryonic development"/>
    <property type="evidence" value="ECO:0007669"/>
    <property type="project" value="UniProtKB-ARBA"/>
</dbReference>
<dbReference type="GO" id="GO:0003677">
    <property type="term" value="F:DNA binding"/>
    <property type="evidence" value="ECO:0007669"/>
    <property type="project" value="UniProtKB-KW"/>
</dbReference>
<feature type="domain" description="BED-type" evidence="11">
    <location>
        <begin position="75"/>
        <end position="126"/>
    </location>
</feature>
<dbReference type="Pfam" id="PF05699">
    <property type="entry name" value="Dimer_Tnp_hAT"/>
    <property type="match status" value="1"/>
</dbReference>
<dbReference type="GO" id="GO:0008270">
    <property type="term" value="F:zinc ion binding"/>
    <property type="evidence" value="ECO:0007669"/>
    <property type="project" value="UniProtKB-KW"/>
</dbReference>
<keyword evidence="2" id="KW-0479">Metal-binding</keyword>
<dbReference type="EMBL" id="BDGG01000003">
    <property type="protein sequence ID" value="GAU94786.1"/>
    <property type="molecule type" value="Genomic_DNA"/>
</dbReference>
<comment type="subcellular location">
    <subcellularLocation>
        <location evidence="1">Nucleus</location>
    </subcellularLocation>
</comment>
<dbReference type="GO" id="GO:0046983">
    <property type="term" value="F:protein dimerization activity"/>
    <property type="evidence" value="ECO:0007669"/>
    <property type="project" value="InterPro"/>
</dbReference>
<sequence>MRPPSRTKPIKGAKKELPPERGKVPVAAAIAASPPVIDIAETDDGSDSEDESSRPPSTSSSSRFSQKRKLPGGQKKASAVWQYYTEDAETGTSTCKSCSHEAKPAGNTGNAVSHLKNRHPDAFAKYEEQEKLRKDLKKKKQDKPATGIAMIQSKLKFESSNPYEQGSLRYRTILRERALWVLRTTATPSLCANPATQRAFVKHDPRSPAFGRKALNTEMDKVYEQKLGNMKAELCRATKISLSTDIWTKRGMSESKLAVTVRMYDHPTKTMRRMTLACRTFPSPHSAARLFKLTMEILAGWEIPSYKISAVVTDNVEDLVQSNSPVNPDESEEEEALLSVVSVEMEDANTQQEVNEYMRFEGECETEFDGRIKRHSCTIHRLQTAVRAFEKNEKLKPIIKKARIIVKTFRMSHVTTGELLKATGLTLIADVSARWNSTLLFLRRLDEVREPVEEIMARRLKIPGLTPGEWLIIKFIIRLLEKFNTVTDKLSADKEATIHRVHFYTNGLVRHLESVRDALLKLDFSSFHIENPFEGVILAMDSELSRVLGYVIDDCNSKFDAVYIASTFLHKKLRLTLPQRLSSLASRWLSLKNIEWYEEPTQGTLLESTALNANSSPDGIDDLDFFIDASSEVTQQKSPFDLEVQTYVSLPVGSDDNVEDNPEVFWIQNADKFPLLSRLALDILAIPTASSAPERVFSIASAATMGKGNRLAGHNLERKILCLRNSEYLSDLDD</sequence>
<dbReference type="SUPFAM" id="SSF57667">
    <property type="entry name" value="beta-beta-alpha zinc fingers"/>
    <property type="match status" value="1"/>
</dbReference>
<evidence type="ECO:0000256" key="7">
    <source>
        <dbReference type="ARBA" id="ARBA00023163"/>
    </source>
</evidence>
<dbReference type="PROSITE" id="PS50808">
    <property type="entry name" value="ZF_BED"/>
    <property type="match status" value="1"/>
</dbReference>
<dbReference type="SUPFAM" id="SSF53098">
    <property type="entry name" value="Ribonuclease H-like"/>
    <property type="match status" value="1"/>
</dbReference>
<dbReference type="InterPro" id="IPR052035">
    <property type="entry name" value="ZnF_BED_domain_contain"/>
</dbReference>
<feature type="compositionally biased region" description="Acidic residues" evidence="10">
    <location>
        <begin position="40"/>
        <end position="50"/>
    </location>
</feature>
<keyword evidence="4" id="KW-0862">Zinc</keyword>